<dbReference type="OrthoDB" id="8101336at2"/>
<sequence>MKMIIAAAALVAALNGSALADGKVDRSMDPVEQVAPLDQADRSIDQIDRSIDQAAARILAGRIGDIRGGFAPGQKPAFIRTVSAETTASTKRQDPAPVRRVSRSDGPWIDGLARARDPLAGRAIVGL</sequence>
<evidence type="ECO:0000256" key="2">
    <source>
        <dbReference type="SAM" id="SignalP"/>
    </source>
</evidence>
<gene>
    <name evidence="3" type="ORF">EJC49_03175</name>
</gene>
<accession>A0A3R9YHJ9</accession>
<keyword evidence="2" id="KW-0732">Signal</keyword>
<dbReference type="RefSeq" id="WP_126698015.1">
    <property type="nucleotide sequence ID" value="NZ_RWKW01000008.1"/>
</dbReference>
<keyword evidence="4" id="KW-1185">Reference proteome</keyword>
<reference evidence="3 4" key="1">
    <citation type="submission" date="2018-12" db="EMBL/GenBank/DDBJ databases">
        <title>Mesorhizobium carbonis sp. nov., isolated from coal mine water.</title>
        <authorList>
            <person name="Xin W."/>
            <person name="Xu Z."/>
            <person name="Xiang F."/>
            <person name="Zhang J."/>
            <person name="Xi L."/>
            <person name="Liu J."/>
        </authorList>
    </citation>
    <scope>NUCLEOTIDE SEQUENCE [LARGE SCALE GENOMIC DNA]</scope>
    <source>
        <strain evidence="3 4">B2.3</strain>
    </source>
</reference>
<organism evidence="3 4">
    <name type="scientific">Aquibium carbonis</name>
    <dbReference type="NCBI Taxonomy" id="2495581"/>
    <lineage>
        <taxon>Bacteria</taxon>
        <taxon>Pseudomonadati</taxon>
        <taxon>Pseudomonadota</taxon>
        <taxon>Alphaproteobacteria</taxon>
        <taxon>Hyphomicrobiales</taxon>
        <taxon>Phyllobacteriaceae</taxon>
        <taxon>Aquibium</taxon>
    </lineage>
</organism>
<dbReference type="EMBL" id="RWKW01000008">
    <property type="protein sequence ID" value="RST87899.1"/>
    <property type="molecule type" value="Genomic_DNA"/>
</dbReference>
<protein>
    <submittedName>
        <fullName evidence="3">Uncharacterized protein</fullName>
    </submittedName>
</protein>
<dbReference type="Proteomes" id="UP000278398">
    <property type="component" value="Unassembled WGS sequence"/>
</dbReference>
<evidence type="ECO:0000313" key="4">
    <source>
        <dbReference type="Proteomes" id="UP000278398"/>
    </source>
</evidence>
<feature type="region of interest" description="Disordered" evidence="1">
    <location>
        <begin position="84"/>
        <end position="105"/>
    </location>
</feature>
<name>A0A3R9YHJ9_9HYPH</name>
<dbReference type="AlphaFoldDB" id="A0A3R9YHJ9"/>
<feature type="chain" id="PRO_5018659470" evidence="2">
    <location>
        <begin position="21"/>
        <end position="127"/>
    </location>
</feature>
<comment type="caution">
    <text evidence="3">The sequence shown here is derived from an EMBL/GenBank/DDBJ whole genome shotgun (WGS) entry which is preliminary data.</text>
</comment>
<proteinExistence type="predicted"/>
<feature type="signal peptide" evidence="2">
    <location>
        <begin position="1"/>
        <end position="20"/>
    </location>
</feature>
<evidence type="ECO:0000256" key="1">
    <source>
        <dbReference type="SAM" id="MobiDB-lite"/>
    </source>
</evidence>
<evidence type="ECO:0000313" key="3">
    <source>
        <dbReference type="EMBL" id="RST87899.1"/>
    </source>
</evidence>